<dbReference type="EMBL" id="JEMA01001213">
    <property type="protein sequence ID" value="KYF61166.1"/>
    <property type="molecule type" value="Genomic_DNA"/>
</dbReference>
<organism evidence="4 5">
    <name type="scientific">Sorangium cellulosum</name>
    <name type="common">Polyangium cellulosum</name>
    <dbReference type="NCBI Taxonomy" id="56"/>
    <lineage>
        <taxon>Bacteria</taxon>
        <taxon>Pseudomonadati</taxon>
        <taxon>Myxococcota</taxon>
        <taxon>Polyangia</taxon>
        <taxon>Polyangiales</taxon>
        <taxon>Polyangiaceae</taxon>
        <taxon>Sorangium</taxon>
    </lineage>
</organism>
<keyword evidence="1 2" id="KW-0597">Phosphoprotein</keyword>
<protein>
    <submittedName>
        <fullName evidence="4">Two component response regulator</fullName>
    </submittedName>
</protein>
<comment type="caution">
    <text evidence="4">The sequence shown here is derived from an EMBL/GenBank/DDBJ whole genome shotgun (WGS) entry which is preliminary data.</text>
</comment>
<gene>
    <name evidence="4" type="ORF">BE15_29215</name>
</gene>
<proteinExistence type="predicted"/>
<name>A0A150Q0A1_SORCE</name>
<dbReference type="AlphaFoldDB" id="A0A150Q0A1"/>
<evidence type="ECO:0000313" key="4">
    <source>
        <dbReference type="EMBL" id="KYF61166.1"/>
    </source>
</evidence>
<dbReference type="PROSITE" id="PS50110">
    <property type="entry name" value="RESPONSE_REGULATORY"/>
    <property type="match status" value="1"/>
</dbReference>
<dbReference type="Proteomes" id="UP000075260">
    <property type="component" value="Unassembled WGS sequence"/>
</dbReference>
<dbReference type="SUPFAM" id="SSF52172">
    <property type="entry name" value="CheY-like"/>
    <property type="match status" value="1"/>
</dbReference>
<feature type="domain" description="Response regulatory" evidence="3">
    <location>
        <begin position="2"/>
        <end position="119"/>
    </location>
</feature>
<reference evidence="4 5" key="1">
    <citation type="submission" date="2014-02" db="EMBL/GenBank/DDBJ databases">
        <title>The small core and large imbalanced accessory genome model reveals a collaborative survival strategy of Sorangium cellulosum strains in nature.</title>
        <authorList>
            <person name="Han K."/>
            <person name="Peng R."/>
            <person name="Blom J."/>
            <person name="Li Y.-Z."/>
        </authorList>
    </citation>
    <scope>NUCLEOTIDE SEQUENCE [LARGE SCALE GENOMIC DNA]</scope>
    <source>
        <strain evidence="4 5">So0008-312</strain>
    </source>
</reference>
<evidence type="ECO:0000256" key="2">
    <source>
        <dbReference type="PROSITE-ProRule" id="PRU00169"/>
    </source>
</evidence>
<accession>A0A150Q0A1</accession>
<sequence>MRILLCEDQDAIRRMIEALVAASGHEVIGVGTAREAVELALTEPFDVLLLDLMLPGSMDGFEVCARLRADPGTSSLPIVVISALDDVASRARAETLGATAYYAKPFRPLELLEYIGGLKAARRG</sequence>
<dbReference type="Gene3D" id="3.40.50.2300">
    <property type="match status" value="1"/>
</dbReference>
<dbReference type="PANTHER" id="PTHR44591">
    <property type="entry name" value="STRESS RESPONSE REGULATOR PROTEIN 1"/>
    <property type="match status" value="1"/>
</dbReference>
<evidence type="ECO:0000256" key="1">
    <source>
        <dbReference type="ARBA" id="ARBA00022553"/>
    </source>
</evidence>
<dbReference type="Pfam" id="PF00072">
    <property type="entry name" value="Response_reg"/>
    <property type="match status" value="1"/>
</dbReference>
<dbReference type="SMART" id="SM00448">
    <property type="entry name" value="REC"/>
    <property type="match status" value="1"/>
</dbReference>
<feature type="modified residue" description="4-aspartylphosphate" evidence="2">
    <location>
        <position position="51"/>
    </location>
</feature>
<dbReference type="RefSeq" id="WP_061613169.1">
    <property type="nucleotide sequence ID" value="NZ_CP162579.1"/>
</dbReference>
<evidence type="ECO:0000313" key="5">
    <source>
        <dbReference type="Proteomes" id="UP000075260"/>
    </source>
</evidence>
<dbReference type="InterPro" id="IPR050595">
    <property type="entry name" value="Bact_response_regulator"/>
</dbReference>
<dbReference type="OrthoDB" id="9790791at2"/>
<dbReference type="InterPro" id="IPR011006">
    <property type="entry name" value="CheY-like_superfamily"/>
</dbReference>
<dbReference type="PANTHER" id="PTHR44591:SF18">
    <property type="entry name" value="REGULATORY PROTEIN"/>
    <property type="match status" value="1"/>
</dbReference>
<evidence type="ECO:0000259" key="3">
    <source>
        <dbReference type="PROSITE" id="PS50110"/>
    </source>
</evidence>
<dbReference type="InterPro" id="IPR001789">
    <property type="entry name" value="Sig_transdc_resp-reg_receiver"/>
</dbReference>
<dbReference type="GO" id="GO:0000160">
    <property type="term" value="P:phosphorelay signal transduction system"/>
    <property type="evidence" value="ECO:0007669"/>
    <property type="project" value="InterPro"/>
</dbReference>